<dbReference type="GO" id="GO:0003677">
    <property type="term" value="F:DNA binding"/>
    <property type="evidence" value="ECO:0007669"/>
    <property type="project" value="InterPro"/>
</dbReference>
<comment type="caution">
    <text evidence="2">The sequence shown here is derived from an EMBL/GenBank/DDBJ whole genome shotgun (WGS) entry which is preliminary data.</text>
</comment>
<dbReference type="STRING" id="1802202.A2730_02465"/>
<dbReference type="InterPro" id="IPR001387">
    <property type="entry name" value="Cro/C1-type_HTH"/>
</dbReference>
<gene>
    <name evidence="2" type="ORF">A2730_02465</name>
</gene>
<protein>
    <recommendedName>
        <fullName evidence="1">HTH cro/C1-type domain-containing protein</fullName>
    </recommendedName>
</protein>
<reference evidence="2 3" key="1">
    <citation type="journal article" date="2016" name="Nat. Commun.">
        <title>Thousands of microbial genomes shed light on interconnected biogeochemical processes in an aquifer system.</title>
        <authorList>
            <person name="Anantharaman K."/>
            <person name="Brown C.T."/>
            <person name="Hug L.A."/>
            <person name="Sharon I."/>
            <person name="Castelle C.J."/>
            <person name="Probst A.J."/>
            <person name="Thomas B.C."/>
            <person name="Singh A."/>
            <person name="Wilkins M.J."/>
            <person name="Karaoz U."/>
            <person name="Brodie E.L."/>
            <person name="Williams K.H."/>
            <person name="Hubbard S.S."/>
            <person name="Banfield J.F."/>
        </authorList>
    </citation>
    <scope>NUCLEOTIDE SEQUENCE [LARGE SCALE GENOMIC DNA]</scope>
</reference>
<dbReference type="AlphaFoldDB" id="A0A1G2HPX4"/>
<evidence type="ECO:0000313" key="2">
    <source>
        <dbReference type="EMBL" id="OGZ64537.1"/>
    </source>
</evidence>
<dbReference type="Gene3D" id="1.10.260.40">
    <property type="entry name" value="lambda repressor-like DNA-binding domains"/>
    <property type="match status" value="1"/>
</dbReference>
<dbReference type="Pfam" id="PF01381">
    <property type="entry name" value="HTH_3"/>
    <property type="match status" value="1"/>
</dbReference>
<evidence type="ECO:0000259" key="1">
    <source>
        <dbReference type="PROSITE" id="PS50943"/>
    </source>
</evidence>
<organism evidence="2 3">
    <name type="scientific">Candidatus Staskawiczbacteria bacterium RIFCSPHIGHO2_01_FULL_39_25</name>
    <dbReference type="NCBI Taxonomy" id="1802202"/>
    <lineage>
        <taxon>Bacteria</taxon>
        <taxon>Candidatus Staskawicziibacteriota</taxon>
    </lineage>
</organism>
<name>A0A1G2HPX4_9BACT</name>
<dbReference type="EMBL" id="MHOO01000004">
    <property type="protein sequence ID" value="OGZ64537.1"/>
    <property type="molecule type" value="Genomic_DNA"/>
</dbReference>
<dbReference type="PROSITE" id="PS50943">
    <property type="entry name" value="HTH_CROC1"/>
    <property type="match status" value="1"/>
</dbReference>
<sequence length="111" mass="12907">MTEFARLIQQKRKGKELTLEELATKLDVDKSYLSKLENDRVPAPSKGFIKKISEILDIEYEQLSLLAGRMTEPMVKNLDLNTVELFRSMNSKNLSDDEYKKIKKIIDDNKK</sequence>
<accession>A0A1G2HPX4</accession>
<dbReference type="SMART" id="SM00530">
    <property type="entry name" value="HTH_XRE"/>
    <property type="match status" value="1"/>
</dbReference>
<evidence type="ECO:0000313" key="3">
    <source>
        <dbReference type="Proteomes" id="UP000176855"/>
    </source>
</evidence>
<proteinExistence type="predicted"/>
<dbReference type="Proteomes" id="UP000176855">
    <property type="component" value="Unassembled WGS sequence"/>
</dbReference>
<dbReference type="InterPro" id="IPR010982">
    <property type="entry name" value="Lambda_DNA-bd_dom_sf"/>
</dbReference>
<dbReference type="CDD" id="cd00093">
    <property type="entry name" value="HTH_XRE"/>
    <property type="match status" value="1"/>
</dbReference>
<dbReference type="SUPFAM" id="SSF47413">
    <property type="entry name" value="lambda repressor-like DNA-binding domains"/>
    <property type="match status" value="1"/>
</dbReference>
<feature type="domain" description="HTH cro/C1-type" evidence="1">
    <location>
        <begin position="8"/>
        <end position="63"/>
    </location>
</feature>